<evidence type="ECO:0000313" key="4">
    <source>
        <dbReference type="EMBL" id="EQC25684.1"/>
    </source>
</evidence>
<comment type="similarity">
    <text evidence="1">Belongs to the peptidase C1 family.</text>
</comment>
<dbReference type="PRINTS" id="PR00705">
    <property type="entry name" value="PAPAIN"/>
</dbReference>
<feature type="domain" description="Peptidase C1A papain C-terminal" evidence="3">
    <location>
        <begin position="141"/>
        <end position="357"/>
    </location>
</feature>
<organism evidence="4 5">
    <name type="scientific">Saprolegnia diclina (strain VS20)</name>
    <dbReference type="NCBI Taxonomy" id="1156394"/>
    <lineage>
        <taxon>Eukaryota</taxon>
        <taxon>Sar</taxon>
        <taxon>Stramenopiles</taxon>
        <taxon>Oomycota</taxon>
        <taxon>Saprolegniomycetes</taxon>
        <taxon>Saprolegniales</taxon>
        <taxon>Saprolegniaceae</taxon>
        <taxon>Saprolegnia</taxon>
    </lineage>
</organism>
<proteinExistence type="inferred from homology"/>
<evidence type="ECO:0000256" key="1">
    <source>
        <dbReference type="ARBA" id="ARBA00008455"/>
    </source>
</evidence>
<dbReference type="CDD" id="cd02248">
    <property type="entry name" value="Peptidase_C1A"/>
    <property type="match status" value="1"/>
</dbReference>
<reference evidence="4 5" key="1">
    <citation type="submission" date="2012-04" db="EMBL/GenBank/DDBJ databases">
        <title>The Genome Sequence of Saprolegnia declina VS20.</title>
        <authorList>
            <consortium name="The Broad Institute Genome Sequencing Platform"/>
            <person name="Russ C."/>
            <person name="Nusbaum C."/>
            <person name="Tyler B."/>
            <person name="van West P."/>
            <person name="Dieguez-Uribeondo J."/>
            <person name="de Bruijn I."/>
            <person name="Tripathy S."/>
            <person name="Jiang R."/>
            <person name="Young S.K."/>
            <person name="Zeng Q."/>
            <person name="Gargeya S."/>
            <person name="Fitzgerald M."/>
            <person name="Haas B."/>
            <person name="Abouelleil A."/>
            <person name="Alvarado L."/>
            <person name="Arachchi H.M."/>
            <person name="Berlin A."/>
            <person name="Chapman S.B."/>
            <person name="Goldberg J."/>
            <person name="Griggs A."/>
            <person name="Gujja S."/>
            <person name="Hansen M."/>
            <person name="Howarth C."/>
            <person name="Imamovic A."/>
            <person name="Larimer J."/>
            <person name="McCowen C."/>
            <person name="Montmayeur A."/>
            <person name="Murphy C."/>
            <person name="Neiman D."/>
            <person name="Pearson M."/>
            <person name="Priest M."/>
            <person name="Roberts A."/>
            <person name="Saif S."/>
            <person name="Shea T."/>
            <person name="Sisk P."/>
            <person name="Sykes S."/>
            <person name="Wortman J."/>
            <person name="Nusbaum C."/>
            <person name="Birren B."/>
        </authorList>
    </citation>
    <scope>NUCLEOTIDE SEQUENCE [LARGE SCALE GENOMIC DNA]</scope>
    <source>
        <strain evidence="4 5">VS20</strain>
    </source>
</reference>
<dbReference type="SUPFAM" id="SSF54001">
    <property type="entry name" value="Cysteine proteinases"/>
    <property type="match status" value="1"/>
</dbReference>
<dbReference type="Pfam" id="PF00112">
    <property type="entry name" value="Peptidase_C1"/>
    <property type="match status" value="1"/>
</dbReference>
<dbReference type="VEuPathDB" id="FungiDB:SDRG_16469"/>
<dbReference type="Gene3D" id="3.90.70.10">
    <property type="entry name" value="Cysteine proteinases"/>
    <property type="match status" value="1"/>
</dbReference>
<evidence type="ECO:0000313" key="5">
    <source>
        <dbReference type="Proteomes" id="UP000030762"/>
    </source>
</evidence>
<dbReference type="InterPro" id="IPR000169">
    <property type="entry name" value="Pept_cys_AS"/>
</dbReference>
<dbReference type="OrthoDB" id="10253408at2759"/>
<dbReference type="GO" id="GO:0008234">
    <property type="term" value="F:cysteine-type peptidase activity"/>
    <property type="evidence" value="ECO:0007669"/>
    <property type="project" value="InterPro"/>
</dbReference>
<dbReference type="InterPro" id="IPR025660">
    <property type="entry name" value="Pept_his_AS"/>
</dbReference>
<dbReference type="RefSeq" id="XP_008620903.1">
    <property type="nucleotide sequence ID" value="XM_008622681.1"/>
</dbReference>
<dbReference type="InterPro" id="IPR039417">
    <property type="entry name" value="Peptidase_C1A_papain-like"/>
</dbReference>
<keyword evidence="2" id="KW-0865">Zymogen</keyword>
<dbReference type="InterPro" id="IPR013128">
    <property type="entry name" value="Peptidase_C1A"/>
</dbReference>
<evidence type="ECO:0000256" key="2">
    <source>
        <dbReference type="ARBA" id="ARBA00023145"/>
    </source>
</evidence>
<gene>
    <name evidence="4" type="ORF">SDRG_16469</name>
</gene>
<dbReference type="EMBL" id="JH767260">
    <property type="protein sequence ID" value="EQC25684.1"/>
    <property type="molecule type" value="Genomic_DNA"/>
</dbReference>
<dbReference type="GO" id="GO:0006508">
    <property type="term" value="P:proteolysis"/>
    <property type="evidence" value="ECO:0007669"/>
    <property type="project" value="InterPro"/>
</dbReference>
<sequence length="368" mass="38977">MPTSSLAPSIETMLIFQLASIMQRILLTTLAATAVAASFTPAERTQLTKQLNAWLHEFGAESLPSGVNASQTEELLTRLASANKAIAGLSATQPSATFGLGPMALYTHEEFKVFLGRSFNRGKRVLRSADVDYATLAASTATDVVDWTTSTCVNPIKNQGKCGSCWAFSATGAVESAHCIATGSLLDLSEQQVVSCETKNQGGCQGGDEEEALNWIAGTNGGLCLTKDYPYTSGTTQKNGECLKTCAVQPLAVGSYVETPGEANLEKDIVQQPTTVAVEAGNDAWQYYKSGVITTCPGDESDHAVVALGYGAENGVKYFKIRNSWGTKWGEQGYVKLQRGVGGKGMCNVAEFPAYPKIKGTPVPKPAC</sequence>
<dbReference type="InterPro" id="IPR000668">
    <property type="entry name" value="Peptidase_C1A_C"/>
</dbReference>
<dbReference type="InParanoid" id="T0PJX3"/>
<name>T0PJX3_SAPDV</name>
<protein>
    <recommendedName>
        <fullName evidence="3">Peptidase C1A papain C-terminal domain-containing protein</fullName>
    </recommendedName>
</protein>
<dbReference type="eggNOG" id="KOG1543">
    <property type="taxonomic scope" value="Eukaryota"/>
</dbReference>
<dbReference type="PROSITE" id="PS00639">
    <property type="entry name" value="THIOL_PROTEASE_HIS"/>
    <property type="match status" value="1"/>
</dbReference>
<dbReference type="OMA" id="ENQGCED"/>
<dbReference type="AlphaFoldDB" id="T0PJX3"/>
<dbReference type="GeneID" id="19957196"/>
<accession>T0PJX3</accession>
<dbReference type="PROSITE" id="PS00139">
    <property type="entry name" value="THIOL_PROTEASE_CYS"/>
    <property type="match status" value="1"/>
</dbReference>
<keyword evidence="5" id="KW-1185">Reference proteome</keyword>
<dbReference type="SMART" id="SM00645">
    <property type="entry name" value="Pept_C1"/>
    <property type="match status" value="1"/>
</dbReference>
<dbReference type="Proteomes" id="UP000030762">
    <property type="component" value="Unassembled WGS sequence"/>
</dbReference>
<dbReference type="STRING" id="1156394.T0PJX3"/>
<dbReference type="InterPro" id="IPR038765">
    <property type="entry name" value="Papain-like_cys_pep_sf"/>
</dbReference>
<dbReference type="PANTHER" id="PTHR12411">
    <property type="entry name" value="CYSTEINE PROTEASE FAMILY C1-RELATED"/>
    <property type="match status" value="1"/>
</dbReference>
<evidence type="ECO:0000259" key="3">
    <source>
        <dbReference type="SMART" id="SM00645"/>
    </source>
</evidence>